<dbReference type="PANTHER" id="PTHR47331:SF1">
    <property type="entry name" value="GAG-LIKE PROTEIN"/>
    <property type="match status" value="1"/>
</dbReference>
<evidence type="ECO:0000259" key="2">
    <source>
        <dbReference type="PROSITE" id="PS50175"/>
    </source>
</evidence>
<dbReference type="InterPro" id="IPR043502">
    <property type="entry name" value="DNA/RNA_pol_sf"/>
</dbReference>
<dbReference type="OrthoDB" id="8065581at2759"/>
<evidence type="ECO:0000313" key="3">
    <source>
        <dbReference type="Proteomes" id="UP001652621"/>
    </source>
</evidence>
<sequence length="1209" mass="139878">MSAERYTLYKTQNQILKEILEISEKLKSGTTRKVALEANSKSLENKMQEARTNQAKLELYEQKDEPYFKENIWGRIESYYKECKELIQKIKDEPEKPEMGIVEQGRRKVEALENLGAVKNTENNNEAMEQQFRALQESMLSQFKLQQEQWQKQQEQMKIQQEQMQKSIQEQMRQMLQFQHPYGNNKGGEEGDGKLTIVTTHASSDKKNAVLSQFRRKILKLSDSIEEDISGVSKYALENMKVSWEKQFDDIKRLHLELTTEHGMEEVDDELEDIERKMNTKINNIILKIGGLKEESQAVELKRIQIPCFNGNMEEWSSFHDLFKKLVDRNAQLSEVQKLYYLKTNLRGEAFRLVQHLQVTNANYKAAWELLEKRYDNKRILFTKLIDKILDHPNINSLSAASIRNLVDSVNESIHALRAMGIPLEHADPIIARIIIRKLDKDGLIQYEQNVKKSKEIQKLEDVMDFLEQQYQALEASTSKKYAVSATYKNQDKSGGLEKRQCRFCKLIGHEVVACRKFAAQPANDRFSWVKAAQMCLRCIKHSKDKRCLSDSKCQKCGLQHNTLVHLEKTSNTKSMTTHATTNVLLATAQVRVKSWYGEYITLRALIDQGSQITSVSEDAAQLLQLPRSRTEVRLRGLGDTMVGVAKSKVLLKIRPRFFSNNKIITEALVLPKLASAHPDNNFHYDLEKWKNITLADPNFYNSERIDLVIGADIFQQILEEGVRHEEKIVAQNTKLGWILSGIIQMKSGGNNVRSAATTTIERFWEIEEIEDEETIAEDDYCLKLYEETTRVDQAGRFVVRLPFAEDRRLGESYKRAMARFLSLEKRLEGCPKLKAEYIKTIDDLITTKHMVKVEERKQGKYYMPHQAVIRETSLTTKVRVVFDASSKTSNGKSLNDIMHTGPKLQKDIFDIITKWRTWRFVISADVEKMFRQINIDKEDQEYQYVLWRNNKSEPVQQFKLTTVTYGTASAPFLAVRTLIEIANRCENQDIAKRIKEDLYMDDLLTGANSKLECMEVQENIAQQLEMYGFHLRKWIANSSDILRAVNRAEENEVLQIQEDNCLKTLGLQWSPLMDCFTFSMEVKQEDKVTKRMALSSLAKIFDPLGWLTPVTITAKLFIQQLWIQQLDWDIPLDGKLSDDWKKFAYSLHVIKNVKIPRWFQIAPVSGVELHGFADASEKAYAAVVYLKVDSQIAIVAAKRKDQKKIQLT</sequence>
<dbReference type="VEuPathDB" id="VectorBase:MDOA006487"/>
<evidence type="ECO:0000313" key="4">
    <source>
        <dbReference type="RefSeq" id="XP_005191918.2"/>
    </source>
</evidence>
<accession>A0A9J7D2R2</accession>
<dbReference type="InterPro" id="IPR001995">
    <property type="entry name" value="Peptidase_A2_cat"/>
</dbReference>
<dbReference type="InterPro" id="IPR005312">
    <property type="entry name" value="DUF1759"/>
</dbReference>
<protein>
    <submittedName>
        <fullName evidence="4">Uncharacterized protein LOC101894066</fullName>
    </submittedName>
</protein>
<dbReference type="Proteomes" id="UP001652621">
    <property type="component" value="Unplaced"/>
</dbReference>
<keyword evidence="1" id="KW-0175">Coiled coil</keyword>
<dbReference type="GeneID" id="101894066"/>
<dbReference type="RefSeq" id="XP_005191918.2">
    <property type="nucleotide sequence ID" value="XM_005191861.2"/>
</dbReference>
<dbReference type="Gene3D" id="3.30.70.270">
    <property type="match status" value="1"/>
</dbReference>
<keyword evidence="3" id="KW-1185">Reference proteome</keyword>
<dbReference type="PANTHER" id="PTHR47331">
    <property type="entry name" value="PHD-TYPE DOMAIN-CONTAINING PROTEIN"/>
    <property type="match status" value="1"/>
</dbReference>
<dbReference type="eggNOG" id="KOG0017">
    <property type="taxonomic scope" value="Eukaryota"/>
</dbReference>
<dbReference type="InterPro" id="IPR000477">
    <property type="entry name" value="RT_dom"/>
</dbReference>
<dbReference type="InterPro" id="IPR008042">
    <property type="entry name" value="Retrotrans_Pao"/>
</dbReference>
<dbReference type="STRING" id="7370.A0A1I8MME9"/>
<dbReference type="Gene3D" id="3.10.10.10">
    <property type="entry name" value="HIV Type 1 Reverse Transcriptase, subunit A, domain 1"/>
    <property type="match status" value="1"/>
</dbReference>
<dbReference type="Pfam" id="PF00078">
    <property type="entry name" value="RVT_1"/>
    <property type="match status" value="1"/>
</dbReference>
<dbReference type="Pfam" id="PF03564">
    <property type="entry name" value="DUF1759"/>
    <property type="match status" value="1"/>
</dbReference>
<feature type="coiled-coil region" evidence="1">
    <location>
        <begin position="450"/>
        <end position="477"/>
    </location>
</feature>
<dbReference type="CDD" id="cd01644">
    <property type="entry name" value="RT_pepA17"/>
    <property type="match status" value="1"/>
</dbReference>
<name>A0A9J7D2R2_MUSDO</name>
<feature type="coiled-coil region" evidence="1">
    <location>
        <begin position="118"/>
        <end position="174"/>
    </location>
</feature>
<proteinExistence type="predicted"/>
<dbReference type="Pfam" id="PF05380">
    <property type="entry name" value="Peptidase_A17"/>
    <property type="match status" value="1"/>
</dbReference>
<dbReference type="InterPro" id="IPR043128">
    <property type="entry name" value="Rev_trsase/Diguanyl_cyclase"/>
</dbReference>
<dbReference type="VEuPathDB" id="VectorBase:MDOMA2_003565"/>
<gene>
    <name evidence="4" type="primary">LOC101894066</name>
</gene>
<organism evidence="3 4">
    <name type="scientific">Musca domestica</name>
    <name type="common">House fly</name>
    <dbReference type="NCBI Taxonomy" id="7370"/>
    <lineage>
        <taxon>Eukaryota</taxon>
        <taxon>Metazoa</taxon>
        <taxon>Ecdysozoa</taxon>
        <taxon>Arthropoda</taxon>
        <taxon>Hexapoda</taxon>
        <taxon>Insecta</taxon>
        <taxon>Pterygota</taxon>
        <taxon>Neoptera</taxon>
        <taxon>Endopterygota</taxon>
        <taxon>Diptera</taxon>
        <taxon>Brachycera</taxon>
        <taxon>Muscomorpha</taxon>
        <taxon>Muscoidea</taxon>
        <taxon>Muscidae</taxon>
        <taxon>Musca</taxon>
    </lineage>
</organism>
<feature type="coiled-coil region" evidence="1">
    <location>
        <begin position="33"/>
        <end position="63"/>
    </location>
</feature>
<feature type="domain" description="Peptidase A2" evidence="2">
    <location>
        <begin position="603"/>
        <end position="687"/>
    </location>
</feature>
<evidence type="ECO:0000256" key="1">
    <source>
        <dbReference type="SAM" id="Coils"/>
    </source>
</evidence>
<reference evidence="4" key="1">
    <citation type="submission" date="2025-08" db="UniProtKB">
        <authorList>
            <consortium name="RefSeq"/>
        </authorList>
    </citation>
    <scope>IDENTIFICATION</scope>
    <source>
        <strain evidence="4">Aabys</strain>
        <tissue evidence="4">Whole body</tissue>
    </source>
</reference>
<dbReference type="SUPFAM" id="SSF56672">
    <property type="entry name" value="DNA/RNA polymerases"/>
    <property type="match status" value="1"/>
</dbReference>
<dbReference type="PROSITE" id="PS50175">
    <property type="entry name" value="ASP_PROT_RETROV"/>
    <property type="match status" value="1"/>
</dbReference>